<dbReference type="Gene3D" id="3.40.10.10">
    <property type="entry name" value="DNA Methylphosphotriester Repair Domain"/>
    <property type="match status" value="1"/>
</dbReference>
<dbReference type="Pfam" id="PF02805">
    <property type="entry name" value="Ada_Zn_binding"/>
    <property type="match status" value="1"/>
</dbReference>
<keyword evidence="16" id="KW-1185">Reference proteome</keyword>
<dbReference type="Pfam" id="PF02870">
    <property type="entry name" value="Methyltransf_1N"/>
    <property type="match status" value="1"/>
</dbReference>
<evidence type="ECO:0000256" key="13">
    <source>
        <dbReference type="ARBA" id="ARBA00049348"/>
    </source>
</evidence>
<dbReference type="GO" id="GO:0008168">
    <property type="term" value="F:methyltransferase activity"/>
    <property type="evidence" value="ECO:0007669"/>
    <property type="project" value="UniProtKB-KW"/>
</dbReference>
<feature type="domain" description="HTH araC/xylS-type" evidence="14">
    <location>
        <begin position="94"/>
        <end position="183"/>
    </location>
</feature>
<dbReference type="SUPFAM" id="SSF46689">
    <property type="entry name" value="Homeodomain-like"/>
    <property type="match status" value="1"/>
</dbReference>
<evidence type="ECO:0000259" key="14">
    <source>
        <dbReference type="PROSITE" id="PS01124"/>
    </source>
</evidence>
<comment type="catalytic activity">
    <reaction evidence="1">
        <text>a 4-O-methyl-thymidine in DNA + L-cysteinyl-[protein] = a thymidine in DNA + S-methyl-L-cysteinyl-[protein]</text>
        <dbReference type="Rhea" id="RHEA:53428"/>
        <dbReference type="Rhea" id="RHEA-COMP:10131"/>
        <dbReference type="Rhea" id="RHEA-COMP:10132"/>
        <dbReference type="Rhea" id="RHEA-COMP:13555"/>
        <dbReference type="Rhea" id="RHEA-COMP:13556"/>
        <dbReference type="ChEBI" id="CHEBI:29950"/>
        <dbReference type="ChEBI" id="CHEBI:82612"/>
        <dbReference type="ChEBI" id="CHEBI:137386"/>
        <dbReference type="ChEBI" id="CHEBI:137387"/>
        <dbReference type="EC" id="2.1.1.63"/>
    </reaction>
</comment>
<dbReference type="SMART" id="SM00342">
    <property type="entry name" value="HTH_ARAC"/>
    <property type="match status" value="1"/>
</dbReference>
<evidence type="ECO:0000256" key="2">
    <source>
        <dbReference type="ARBA" id="ARBA00001947"/>
    </source>
</evidence>
<dbReference type="InterPro" id="IPR018060">
    <property type="entry name" value="HTH_AraC"/>
</dbReference>
<keyword evidence="10" id="KW-0010">Activator</keyword>
<dbReference type="Gene3D" id="1.10.10.60">
    <property type="entry name" value="Homeodomain-like"/>
    <property type="match status" value="1"/>
</dbReference>
<dbReference type="PANTHER" id="PTHR10815">
    <property type="entry name" value="METHYLATED-DNA--PROTEIN-CYSTEINE METHYLTRANSFERASE"/>
    <property type="match status" value="1"/>
</dbReference>
<keyword evidence="6" id="KW-0227">DNA damage</keyword>
<keyword evidence="11" id="KW-0804">Transcription</keyword>
<evidence type="ECO:0000256" key="6">
    <source>
        <dbReference type="ARBA" id="ARBA00022763"/>
    </source>
</evidence>
<evidence type="ECO:0000256" key="1">
    <source>
        <dbReference type="ARBA" id="ARBA00001286"/>
    </source>
</evidence>
<evidence type="ECO:0000256" key="8">
    <source>
        <dbReference type="ARBA" id="ARBA00023015"/>
    </source>
</evidence>
<evidence type="ECO:0000256" key="5">
    <source>
        <dbReference type="ARBA" id="ARBA00022723"/>
    </source>
</evidence>
<dbReference type="InterPro" id="IPR035451">
    <property type="entry name" value="Ada-like_dom_sf"/>
</dbReference>
<dbReference type="Pfam" id="PF01035">
    <property type="entry name" value="DNA_binding_1"/>
    <property type="match status" value="1"/>
</dbReference>
<keyword evidence="4 15" id="KW-0808">Transferase</keyword>
<protein>
    <submittedName>
        <fullName evidence="15">Bifunctional DNA-binding transcriptional regulator/O6-methylguanine-DNA methyltransferase Ada</fullName>
        <ecNumber evidence="15">2.1.1.-</ecNumber>
    </submittedName>
</protein>
<name>A0ABX8JZK3_9ENTR</name>
<dbReference type="PROSITE" id="PS00374">
    <property type="entry name" value="MGMT"/>
    <property type="match status" value="1"/>
</dbReference>
<organism evidence="15 16">
    <name type="scientific">Leclercia pneumoniae</name>
    <dbReference type="NCBI Taxonomy" id="2815358"/>
    <lineage>
        <taxon>Bacteria</taxon>
        <taxon>Pseudomonadati</taxon>
        <taxon>Pseudomonadota</taxon>
        <taxon>Gammaproteobacteria</taxon>
        <taxon>Enterobacterales</taxon>
        <taxon>Enterobacteriaceae</taxon>
        <taxon>Leclercia</taxon>
    </lineage>
</organism>
<dbReference type="RefSeq" id="WP_207293858.1">
    <property type="nucleotide sequence ID" value="NZ_CP071383.1"/>
</dbReference>
<dbReference type="InterPro" id="IPR016221">
    <property type="entry name" value="Bifunct_regulatory_prot_Ada"/>
</dbReference>
<dbReference type="GO" id="GO:0003677">
    <property type="term" value="F:DNA binding"/>
    <property type="evidence" value="ECO:0007669"/>
    <property type="project" value="UniProtKB-KW"/>
</dbReference>
<evidence type="ECO:0000256" key="9">
    <source>
        <dbReference type="ARBA" id="ARBA00023125"/>
    </source>
</evidence>
<dbReference type="Pfam" id="PF12833">
    <property type="entry name" value="HTH_18"/>
    <property type="match status" value="1"/>
</dbReference>
<evidence type="ECO:0000313" key="16">
    <source>
        <dbReference type="Proteomes" id="UP000683497"/>
    </source>
</evidence>
<dbReference type="EC" id="2.1.1.-" evidence="15"/>
<dbReference type="InterPro" id="IPR008332">
    <property type="entry name" value="MethylG_MeTrfase_N"/>
</dbReference>
<evidence type="ECO:0000256" key="11">
    <source>
        <dbReference type="ARBA" id="ARBA00023163"/>
    </source>
</evidence>
<evidence type="ECO:0000256" key="12">
    <source>
        <dbReference type="ARBA" id="ARBA00023204"/>
    </source>
</evidence>
<dbReference type="SUPFAM" id="SSF53155">
    <property type="entry name" value="Methylated DNA-protein cysteine methyltransferase domain"/>
    <property type="match status" value="1"/>
</dbReference>
<proteinExistence type="predicted"/>
<dbReference type="EMBL" id="CP076838">
    <property type="protein sequence ID" value="QWW81686.1"/>
    <property type="molecule type" value="Genomic_DNA"/>
</dbReference>
<dbReference type="InterPro" id="IPR001497">
    <property type="entry name" value="MethylDNA_cys_MeTrfase_AS"/>
</dbReference>
<dbReference type="PROSITE" id="PS00041">
    <property type="entry name" value="HTH_ARAC_FAMILY_1"/>
    <property type="match status" value="1"/>
</dbReference>
<keyword evidence="5" id="KW-0479">Metal-binding</keyword>
<sequence length="356" mass="39312">MNKTTLINDDPRWQAVLSRDTAADGQFVFAVQTTGIFCRPSCRARHALRQNVRFFDDADTALQAGFRPCKRCRPDEHDPQARRVLLIEKACRLLEQEESLTLDALAQQVAVSPYHLHRLFKSATGMTPKAWQQAARAARLRSRLAQGEKITDSLLAAGFPDSSSYYRNADAALGMTAKQFRRGGDKTTVRYALSDCALGRCLVAESERGICAILPGDEDAALLNELQTLFPHARHEQADTGFAARVQQVIASIDNHTLSLTLPLPLDIRGTAFQQQVWQALRTIPAGETVSYQQVATRLGKPNAVRAVARACAANRLAIIIPCHRVVRNDGGLSGYRWGIARKAALLRREAGNEEE</sequence>
<dbReference type="InterPro" id="IPR036631">
    <property type="entry name" value="MGMT_N_sf"/>
</dbReference>
<dbReference type="InterPro" id="IPR009057">
    <property type="entry name" value="Homeodomain-like_sf"/>
</dbReference>
<accession>A0ABX8JZK3</accession>
<dbReference type="SUPFAM" id="SSF57884">
    <property type="entry name" value="Ada DNA repair protein, N-terminal domain (N-Ada 10)"/>
    <property type="match status" value="1"/>
</dbReference>
<dbReference type="InterPro" id="IPR036388">
    <property type="entry name" value="WH-like_DNA-bd_sf"/>
</dbReference>
<dbReference type="GO" id="GO:0032259">
    <property type="term" value="P:methylation"/>
    <property type="evidence" value="ECO:0007669"/>
    <property type="project" value="UniProtKB-KW"/>
</dbReference>
<evidence type="ECO:0000256" key="7">
    <source>
        <dbReference type="ARBA" id="ARBA00022833"/>
    </source>
</evidence>
<dbReference type="SUPFAM" id="SSF46767">
    <property type="entry name" value="Methylated DNA-protein cysteine methyltransferase, C-terminal domain"/>
    <property type="match status" value="1"/>
</dbReference>
<dbReference type="Proteomes" id="UP000683497">
    <property type="component" value="Chromosome"/>
</dbReference>
<keyword evidence="3 15" id="KW-0489">Methyltransferase</keyword>
<reference evidence="15 16" key="1">
    <citation type="submission" date="2021-06" db="EMBL/GenBank/DDBJ databases">
        <title>Leclercia pneumoniae sp. nov.</title>
        <authorList>
            <person name="Hoenemann M."/>
            <person name="Viehweger A."/>
            <person name="Dietze N."/>
        </authorList>
    </citation>
    <scope>NUCLEOTIDE SEQUENCE [LARGE SCALE GENOMIC DNA]</scope>
    <source>
        <strain evidence="16">49125</strain>
    </source>
</reference>
<evidence type="ECO:0000313" key="15">
    <source>
        <dbReference type="EMBL" id="QWW81686.1"/>
    </source>
</evidence>
<dbReference type="InterPro" id="IPR014048">
    <property type="entry name" value="MethylDNA_cys_MeTrfase_DNA-bd"/>
</dbReference>
<dbReference type="Gene3D" id="3.30.160.70">
    <property type="entry name" value="Methylated DNA-protein cysteine methyltransferase domain"/>
    <property type="match status" value="1"/>
</dbReference>
<dbReference type="PROSITE" id="PS01124">
    <property type="entry name" value="HTH_ARAC_FAMILY_2"/>
    <property type="match status" value="1"/>
</dbReference>
<keyword evidence="12" id="KW-0234">DNA repair</keyword>
<keyword evidence="7" id="KW-0862">Zinc</keyword>
<evidence type="ECO:0000256" key="4">
    <source>
        <dbReference type="ARBA" id="ARBA00022679"/>
    </source>
</evidence>
<comment type="catalytic activity">
    <reaction evidence="13">
        <text>a 6-O-methyl-2'-deoxyguanosine in DNA + L-cysteinyl-[protein] = S-methyl-L-cysteinyl-[protein] + a 2'-deoxyguanosine in DNA</text>
        <dbReference type="Rhea" id="RHEA:24000"/>
        <dbReference type="Rhea" id="RHEA-COMP:10131"/>
        <dbReference type="Rhea" id="RHEA-COMP:10132"/>
        <dbReference type="Rhea" id="RHEA-COMP:11367"/>
        <dbReference type="Rhea" id="RHEA-COMP:11368"/>
        <dbReference type="ChEBI" id="CHEBI:29950"/>
        <dbReference type="ChEBI" id="CHEBI:82612"/>
        <dbReference type="ChEBI" id="CHEBI:85445"/>
        <dbReference type="ChEBI" id="CHEBI:85448"/>
        <dbReference type="EC" id="2.1.1.63"/>
    </reaction>
</comment>
<dbReference type="Gene3D" id="1.10.10.10">
    <property type="entry name" value="Winged helix-like DNA-binding domain superfamily/Winged helix DNA-binding domain"/>
    <property type="match status" value="1"/>
</dbReference>
<dbReference type="PANTHER" id="PTHR10815:SF14">
    <property type="entry name" value="BIFUNCTIONAL TRANSCRIPTIONAL ACTIVATOR_DNA REPAIR ENZYME ADA"/>
    <property type="match status" value="1"/>
</dbReference>
<keyword evidence="9 15" id="KW-0238">DNA-binding</keyword>
<evidence type="ECO:0000256" key="3">
    <source>
        <dbReference type="ARBA" id="ARBA00022603"/>
    </source>
</evidence>
<dbReference type="NCBIfam" id="NF011964">
    <property type="entry name" value="PRK15435.1"/>
    <property type="match status" value="1"/>
</dbReference>
<dbReference type="NCBIfam" id="TIGR00589">
    <property type="entry name" value="ogt"/>
    <property type="match status" value="1"/>
</dbReference>
<dbReference type="InterPro" id="IPR004026">
    <property type="entry name" value="Ada_DNA_repair_Zn-bd"/>
</dbReference>
<dbReference type="InterPro" id="IPR018062">
    <property type="entry name" value="HTH_AraC-typ_CS"/>
</dbReference>
<gene>
    <name evidence="15" type="primary">ada</name>
    <name evidence="15" type="ORF">KQ929_06220</name>
</gene>
<keyword evidence="8" id="KW-0805">Transcription regulation</keyword>
<dbReference type="PIRSF" id="PIRSF000409">
    <property type="entry name" value="Ada"/>
    <property type="match status" value="1"/>
</dbReference>
<evidence type="ECO:0000256" key="10">
    <source>
        <dbReference type="ARBA" id="ARBA00023159"/>
    </source>
</evidence>
<comment type="cofactor">
    <cofactor evidence="2">
        <name>Zn(2+)</name>
        <dbReference type="ChEBI" id="CHEBI:29105"/>
    </cofactor>
</comment>
<dbReference type="CDD" id="cd06445">
    <property type="entry name" value="ATase"/>
    <property type="match status" value="1"/>
</dbReference>
<dbReference type="InterPro" id="IPR036217">
    <property type="entry name" value="MethylDNA_cys_MeTrfase_DNAb"/>
</dbReference>